<dbReference type="SMART" id="SM00220">
    <property type="entry name" value="S_TKc"/>
    <property type="match status" value="1"/>
</dbReference>
<dbReference type="InterPro" id="IPR011009">
    <property type="entry name" value="Kinase-like_dom_sf"/>
</dbReference>
<dbReference type="InterPro" id="IPR008271">
    <property type="entry name" value="Ser/Thr_kinase_AS"/>
</dbReference>
<comment type="caution">
    <text evidence="5">The sequence shown here is derived from an EMBL/GenBank/DDBJ whole genome shotgun (WGS) entry which is preliminary data.</text>
</comment>
<keyword evidence="1" id="KW-0677">Repeat</keyword>
<dbReference type="PANTHER" id="PTHR24198:SF165">
    <property type="entry name" value="ANKYRIN REPEAT-CONTAINING PROTEIN-RELATED"/>
    <property type="match status" value="1"/>
</dbReference>
<keyword evidence="6" id="KW-1185">Reference proteome</keyword>
<feature type="repeat" description="ANK" evidence="3">
    <location>
        <begin position="1089"/>
        <end position="1115"/>
    </location>
</feature>
<dbReference type="SMART" id="SM00248">
    <property type="entry name" value="ANK"/>
    <property type="match status" value="21"/>
</dbReference>
<feature type="repeat" description="ANK" evidence="3">
    <location>
        <begin position="624"/>
        <end position="656"/>
    </location>
</feature>
<feature type="repeat" description="ANK" evidence="3">
    <location>
        <begin position="1056"/>
        <end position="1088"/>
    </location>
</feature>
<dbReference type="PROSITE" id="PS50088">
    <property type="entry name" value="ANK_REPEAT"/>
    <property type="match status" value="15"/>
</dbReference>
<feature type="repeat" description="ANK" evidence="3">
    <location>
        <begin position="1023"/>
        <end position="1055"/>
    </location>
</feature>
<dbReference type="CDD" id="cd00180">
    <property type="entry name" value="PKc"/>
    <property type="match status" value="1"/>
</dbReference>
<dbReference type="Proteomes" id="UP001221413">
    <property type="component" value="Unassembled WGS sequence"/>
</dbReference>
<evidence type="ECO:0000313" key="5">
    <source>
        <dbReference type="EMBL" id="KAJ6257609.1"/>
    </source>
</evidence>
<sequence length="1159" mass="128916">MALDSYFSTLKYKYTDEDFERISDLLQDDAGLQKYSKAPRLYSILRQMGHLSDFDDLLRKGFSESSLPLHQTQLPGEFSDKWKNHFVETQESICRGSDIIGLFRLRKHGNFLQTPSGLHSQRVIATTALCQVDVVYTFLDGAKYYARKQYFRREMALSDTNTLRAFEHEVQIMKSIVHRHCVKLEASYTDDKFFTIIMSPFAQYNLTDYLKKAHGNEDLRSFLPQFFGCLSRGLWFLHFKKIHHRDIKPENILINEHNVFLADFDCSYSWANKTRSTTNSAPTRLTHKWAAPEVLNAGFQTDNRINSLADIWSLGCVFLEIATVIKRKSIVELERRIDEAPSGDSSFCANVEVVKRWMEELQEASSTHNLDNEPLGWIQRMLKLDQDERPSAHRLVEMIGQAKNPSHFYCVDCFDDARDFKRDNPTSTGEETRSHSEINAAVLLLNNNFDIRASNFDALEAFRWATGHRQDEVVRLIIRKTLDINAVGSDRPLDPALCIAAENGHHLAVELLLKKGAGVNIARKDGWTALHLAALNNFTSIIKLLYENGADTESKTTLGVTPLHVAVKNGHSETARLLLEGDANVNAKDLQGWTPLQFSAVRGEEAAIRLLIEHGATLEEQNNQGRTALIEAAYKSHETVVKLLVEKGADINTITEGRTLLQHAAKEGDQRLAWLLLESGADVEKNDDGWTPLHIAVQGGRESVVQVLLAKNADVHKRKEKRETALHLASASGNILVIRSLIKAGAELEAKDDREWTPLIVAVTNGCTQAVKTLLENKSNVHTTTDNQWTALHFAANLGKEAVISLLLDYRADCHAKIDNGSTPLHLAAHQGHAPIVQLLLDSGKVNPELQDNYGWTPLHRAVEAGHVAVLRILSQNGADIHARLKGGGTALHLASMLHNNSEQVLRLLLNSEKANPELRDDLGSTALHRAAEGGQVTALQILIENGADIHAKMNGGWTALHVAASKSISSVLRVLIDSKKADLETQDDNKWTALHRAVESGHESIVQLLVDSGANLEAKTRDGWTPLCIAFAKYHEEIASLLIGKGADVNCRLNQGWTLLQSAAEQNRMEMVSLLLAKGADIDAYNNFGCTPLVLATARGHEPMVRLLLENKANPFGGTMNGRLAYKLAVDMGNTNIQQLLIDHGGKATRYNANCKIL</sequence>
<feature type="repeat" description="ANK" evidence="3">
    <location>
        <begin position="923"/>
        <end position="955"/>
    </location>
</feature>
<dbReference type="PROSITE" id="PS00108">
    <property type="entry name" value="PROTEIN_KINASE_ST"/>
    <property type="match status" value="1"/>
</dbReference>
<feature type="repeat" description="ANK" evidence="3">
    <location>
        <begin position="688"/>
        <end position="720"/>
    </location>
</feature>
<feature type="repeat" description="ANK" evidence="3">
    <location>
        <begin position="820"/>
        <end position="844"/>
    </location>
</feature>
<dbReference type="SUPFAM" id="SSF56112">
    <property type="entry name" value="Protein kinase-like (PK-like)"/>
    <property type="match status" value="1"/>
</dbReference>
<dbReference type="Pfam" id="PF12796">
    <property type="entry name" value="Ank_2"/>
    <property type="match status" value="5"/>
</dbReference>
<dbReference type="PANTHER" id="PTHR24198">
    <property type="entry name" value="ANKYRIN REPEAT AND PROTEIN KINASE DOMAIN-CONTAINING PROTEIN"/>
    <property type="match status" value="1"/>
</dbReference>
<dbReference type="Gene3D" id="1.25.40.20">
    <property type="entry name" value="Ankyrin repeat-containing domain"/>
    <property type="match status" value="6"/>
</dbReference>
<evidence type="ECO:0000256" key="3">
    <source>
        <dbReference type="PROSITE-ProRule" id="PRU00023"/>
    </source>
</evidence>
<feature type="repeat" description="ANK" evidence="3">
    <location>
        <begin position="854"/>
        <end position="886"/>
    </location>
</feature>
<reference evidence="5" key="1">
    <citation type="submission" date="2023-01" db="EMBL/GenBank/DDBJ databases">
        <title>The chitinases involved in constricting ring structure development in the nematode-trapping fungus Drechslerella dactyloides.</title>
        <authorList>
            <person name="Wang R."/>
            <person name="Zhang L."/>
            <person name="Tang P."/>
            <person name="Li S."/>
            <person name="Liang L."/>
        </authorList>
    </citation>
    <scope>NUCLEOTIDE SEQUENCE</scope>
    <source>
        <strain evidence="5">YMF1.00031</strain>
    </source>
</reference>
<dbReference type="InterPro" id="IPR036770">
    <property type="entry name" value="Ankyrin_rpt-contain_sf"/>
</dbReference>
<evidence type="ECO:0000256" key="1">
    <source>
        <dbReference type="ARBA" id="ARBA00022737"/>
    </source>
</evidence>
<dbReference type="SUPFAM" id="SSF48403">
    <property type="entry name" value="Ankyrin repeat"/>
    <property type="match status" value="3"/>
</dbReference>
<dbReference type="GO" id="GO:0004672">
    <property type="term" value="F:protein kinase activity"/>
    <property type="evidence" value="ECO:0007669"/>
    <property type="project" value="InterPro"/>
</dbReference>
<proteinExistence type="predicted"/>
<dbReference type="Gene3D" id="1.10.510.10">
    <property type="entry name" value="Transferase(Phosphotransferase) domain 1"/>
    <property type="match status" value="1"/>
</dbReference>
<feature type="repeat" description="ANK" evidence="3">
    <location>
        <begin position="525"/>
        <end position="557"/>
    </location>
</feature>
<dbReference type="InterPro" id="IPR000719">
    <property type="entry name" value="Prot_kinase_dom"/>
</dbReference>
<dbReference type="PROSITE" id="PS50297">
    <property type="entry name" value="ANK_REP_REGION"/>
    <property type="match status" value="15"/>
</dbReference>
<feature type="repeat" description="ANK" evidence="3">
    <location>
        <begin position="990"/>
        <end position="1022"/>
    </location>
</feature>
<dbReference type="Pfam" id="PF00069">
    <property type="entry name" value="Pkinase"/>
    <property type="match status" value="1"/>
</dbReference>
<dbReference type="EMBL" id="JAQGDS010000010">
    <property type="protein sequence ID" value="KAJ6257609.1"/>
    <property type="molecule type" value="Genomic_DNA"/>
</dbReference>
<evidence type="ECO:0000313" key="6">
    <source>
        <dbReference type="Proteomes" id="UP001221413"/>
    </source>
</evidence>
<dbReference type="PRINTS" id="PR01415">
    <property type="entry name" value="ANKYRIN"/>
</dbReference>
<feature type="repeat" description="ANK" evidence="3">
    <location>
        <begin position="787"/>
        <end position="819"/>
    </location>
</feature>
<dbReference type="InterPro" id="IPR002110">
    <property type="entry name" value="Ankyrin_rpt"/>
</dbReference>
<feature type="repeat" description="ANK" evidence="3">
    <location>
        <begin position="721"/>
        <end position="753"/>
    </location>
</feature>
<evidence type="ECO:0000259" key="4">
    <source>
        <dbReference type="PROSITE" id="PS50011"/>
    </source>
</evidence>
<gene>
    <name evidence="5" type="ORF">Dda_7396</name>
</gene>
<feature type="domain" description="Protein kinase" evidence="4">
    <location>
        <begin position="118"/>
        <end position="410"/>
    </location>
</feature>
<protein>
    <submittedName>
        <fullName evidence="5">Ankyrin-1</fullName>
    </submittedName>
</protein>
<feature type="repeat" description="ANK" evidence="3">
    <location>
        <begin position="656"/>
        <end position="688"/>
    </location>
</feature>
<dbReference type="Pfam" id="PF00023">
    <property type="entry name" value="Ank"/>
    <property type="match status" value="3"/>
</dbReference>
<dbReference type="PROSITE" id="PS50011">
    <property type="entry name" value="PROTEIN_KINASE_DOM"/>
    <property type="match status" value="1"/>
</dbReference>
<feature type="repeat" description="ANK" evidence="3">
    <location>
        <begin position="591"/>
        <end position="623"/>
    </location>
</feature>
<dbReference type="GO" id="GO:0005524">
    <property type="term" value="F:ATP binding"/>
    <property type="evidence" value="ECO:0007669"/>
    <property type="project" value="InterPro"/>
</dbReference>
<feature type="repeat" description="ANK" evidence="3">
    <location>
        <begin position="558"/>
        <end position="590"/>
    </location>
</feature>
<evidence type="ECO:0000256" key="2">
    <source>
        <dbReference type="ARBA" id="ARBA00023043"/>
    </source>
</evidence>
<organism evidence="5 6">
    <name type="scientific">Drechslerella dactyloides</name>
    <name type="common">Nematode-trapping fungus</name>
    <name type="synonym">Arthrobotrys dactyloides</name>
    <dbReference type="NCBI Taxonomy" id="74499"/>
    <lineage>
        <taxon>Eukaryota</taxon>
        <taxon>Fungi</taxon>
        <taxon>Dikarya</taxon>
        <taxon>Ascomycota</taxon>
        <taxon>Pezizomycotina</taxon>
        <taxon>Orbiliomycetes</taxon>
        <taxon>Orbiliales</taxon>
        <taxon>Orbiliaceae</taxon>
        <taxon>Drechslerella</taxon>
    </lineage>
</organism>
<keyword evidence="2 3" id="KW-0040">ANK repeat</keyword>
<name>A0AAD6IS63_DREDA</name>
<dbReference type="AlphaFoldDB" id="A0AAD6IS63"/>
<dbReference type="Pfam" id="PF13637">
    <property type="entry name" value="Ank_4"/>
    <property type="match status" value="2"/>
</dbReference>
<accession>A0AAD6IS63</accession>